<keyword evidence="4" id="KW-1185">Reference proteome</keyword>
<evidence type="ECO:0000313" key="4">
    <source>
        <dbReference type="Proteomes" id="UP001497457"/>
    </source>
</evidence>
<dbReference type="PANTHER" id="PTHR12300:SF95">
    <property type="entry name" value="HVA22-LIKE PROTEIN"/>
    <property type="match status" value="1"/>
</dbReference>
<dbReference type="GO" id="GO:0016020">
    <property type="term" value="C:membrane"/>
    <property type="evidence" value="ECO:0007669"/>
    <property type="project" value="UniProtKB-SubCell"/>
</dbReference>
<comment type="similarity">
    <text evidence="1">Belongs to the DP1 family.</text>
</comment>
<gene>
    <name evidence="3" type="ORF">URODEC1_LOCUS32992</name>
</gene>
<dbReference type="Pfam" id="PF03134">
    <property type="entry name" value="TB2_DP1_HVA22"/>
    <property type="match status" value="1"/>
</dbReference>
<dbReference type="EMBL" id="OZ075126">
    <property type="protein sequence ID" value="CAL4941344.1"/>
    <property type="molecule type" value="Genomic_DNA"/>
</dbReference>
<comment type="subcellular location">
    <subcellularLocation>
        <location evidence="1">Membrane</location>
        <topology evidence="1">Multi-pass membrane protein</topology>
    </subcellularLocation>
</comment>
<sequence length="358" mass="40121">MFPVWFPVASVSLDLSLAQEYRCKMLGGFLSRVLLLAFGYAYPAYECYKTVELNKPEIEHLIFWCQYWILVALLTVLERFGDAAISWLPLYSEAKLMFFIYLWCPKTKGTTYVYETFFRPYISQHENDIDRNILEFRARASDMLIIYWQKSATLGQNTFFNILKYVAALQSPSQLSRPPPSQQRSQSQKQKKSQPPQQQWVPQKQPTTLRRATSAAAQQEHQSPEAQTATTTTKSRRLTTAKSAPVASAKSIPVASTAKLVEETKTSAVKLAEEEAPSPVSNANAPIHETSTSRLPESETDDMVIDEDVVTTEDIAELDATPETTPMEEVIRVTRARLRRRVATGTTAAGGAVGPAVN</sequence>
<dbReference type="AlphaFoldDB" id="A0ABC8YEL3"/>
<accession>A0ABC8YEL3</accession>
<reference evidence="4" key="1">
    <citation type="submission" date="2024-06" db="EMBL/GenBank/DDBJ databases">
        <authorList>
            <person name="Ryan C."/>
        </authorList>
    </citation>
    <scope>NUCLEOTIDE SEQUENCE [LARGE SCALE GENOMIC DNA]</scope>
</reference>
<reference evidence="3 4" key="2">
    <citation type="submission" date="2024-10" db="EMBL/GenBank/DDBJ databases">
        <authorList>
            <person name="Ryan C."/>
        </authorList>
    </citation>
    <scope>NUCLEOTIDE SEQUENCE [LARGE SCALE GENOMIC DNA]</scope>
</reference>
<feature type="compositionally biased region" description="Polar residues" evidence="2">
    <location>
        <begin position="279"/>
        <end position="295"/>
    </location>
</feature>
<feature type="compositionally biased region" description="Low complexity" evidence="2">
    <location>
        <begin position="173"/>
        <end position="206"/>
    </location>
</feature>
<organism evidence="3 4">
    <name type="scientific">Urochloa decumbens</name>
    <dbReference type="NCBI Taxonomy" id="240449"/>
    <lineage>
        <taxon>Eukaryota</taxon>
        <taxon>Viridiplantae</taxon>
        <taxon>Streptophyta</taxon>
        <taxon>Embryophyta</taxon>
        <taxon>Tracheophyta</taxon>
        <taxon>Spermatophyta</taxon>
        <taxon>Magnoliopsida</taxon>
        <taxon>Liliopsida</taxon>
        <taxon>Poales</taxon>
        <taxon>Poaceae</taxon>
        <taxon>PACMAD clade</taxon>
        <taxon>Panicoideae</taxon>
        <taxon>Panicodae</taxon>
        <taxon>Paniceae</taxon>
        <taxon>Melinidinae</taxon>
        <taxon>Urochloa</taxon>
    </lineage>
</organism>
<proteinExistence type="inferred from homology"/>
<protein>
    <recommendedName>
        <fullName evidence="1">HVA22-like protein</fullName>
    </recommendedName>
</protein>
<feature type="region of interest" description="Disordered" evidence="2">
    <location>
        <begin position="173"/>
        <end position="251"/>
    </location>
</feature>
<evidence type="ECO:0000313" key="3">
    <source>
        <dbReference type="EMBL" id="CAL4941344.1"/>
    </source>
</evidence>
<dbReference type="InterPro" id="IPR004345">
    <property type="entry name" value="TB2_DP1_HVA22"/>
</dbReference>
<evidence type="ECO:0000256" key="1">
    <source>
        <dbReference type="RuleBase" id="RU362006"/>
    </source>
</evidence>
<name>A0ABC8YEL3_9POAL</name>
<dbReference type="PANTHER" id="PTHR12300">
    <property type="entry name" value="HVA22-LIKE PROTEINS"/>
    <property type="match status" value="1"/>
</dbReference>
<evidence type="ECO:0000256" key="2">
    <source>
        <dbReference type="SAM" id="MobiDB-lite"/>
    </source>
</evidence>
<dbReference type="Proteomes" id="UP001497457">
    <property type="component" value="Chromosome 16b"/>
</dbReference>
<feature type="compositionally biased region" description="Polar residues" evidence="2">
    <location>
        <begin position="207"/>
        <end position="227"/>
    </location>
</feature>
<feature type="region of interest" description="Disordered" evidence="2">
    <location>
        <begin position="272"/>
        <end position="297"/>
    </location>
</feature>